<keyword evidence="2" id="KW-1185">Reference proteome</keyword>
<reference evidence="1 2" key="1">
    <citation type="journal article" date="2024" name="G3 (Bethesda)">
        <title>Genome assembly of Hibiscus sabdariffa L. provides insights into metabolisms of medicinal natural products.</title>
        <authorList>
            <person name="Kim T."/>
        </authorList>
    </citation>
    <scope>NUCLEOTIDE SEQUENCE [LARGE SCALE GENOMIC DNA]</scope>
    <source>
        <strain evidence="1">TK-2024</strain>
        <tissue evidence="1">Old leaves</tissue>
    </source>
</reference>
<name>A0ABR2TJL9_9ROSI</name>
<protein>
    <submittedName>
        <fullName evidence="1">Uncharacterized protein</fullName>
    </submittedName>
</protein>
<comment type="caution">
    <text evidence="1">The sequence shown here is derived from an EMBL/GenBank/DDBJ whole genome shotgun (WGS) entry which is preliminary data.</text>
</comment>
<dbReference type="EMBL" id="JBBPBN010000005">
    <property type="protein sequence ID" value="KAK9037358.1"/>
    <property type="molecule type" value="Genomic_DNA"/>
</dbReference>
<dbReference type="Proteomes" id="UP001396334">
    <property type="component" value="Unassembled WGS sequence"/>
</dbReference>
<evidence type="ECO:0000313" key="1">
    <source>
        <dbReference type="EMBL" id="KAK9037358.1"/>
    </source>
</evidence>
<evidence type="ECO:0000313" key="2">
    <source>
        <dbReference type="Proteomes" id="UP001396334"/>
    </source>
</evidence>
<accession>A0ABR2TJL9</accession>
<gene>
    <name evidence="1" type="ORF">V6N11_022270</name>
</gene>
<dbReference type="InterPro" id="IPR023213">
    <property type="entry name" value="CAT-like_dom_sf"/>
</dbReference>
<organism evidence="1 2">
    <name type="scientific">Hibiscus sabdariffa</name>
    <name type="common">roselle</name>
    <dbReference type="NCBI Taxonomy" id="183260"/>
    <lineage>
        <taxon>Eukaryota</taxon>
        <taxon>Viridiplantae</taxon>
        <taxon>Streptophyta</taxon>
        <taxon>Embryophyta</taxon>
        <taxon>Tracheophyta</taxon>
        <taxon>Spermatophyta</taxon>
        <taxon>Magnoliopsida</taxon>
        <taxon>eudicotyledons</taxon>
        <taxon>Gunneridae</taxon>
        <taxon>Pentapetalae</taxon>
        <taxon>rosids</taxon>
        <taxon>malvids</taxon>
        <taxon>Malvales</taxon>
        <taxon>Malvaceae</taxon>
        <taxon>Malvoideae</taxon>
        <taxon>Hibiscus</taxon>
    </lineage>
</organism>
<dbReference type="Gene3D" id="3.30.559.10">
    <property type="entry name" value="Chloramphenicol acetyltransferase-like domain"/>
    <property type="match status" value="1"/>
</dbReference>
<proteinExistence type="predicted"/>
<sequence length="131" mass="14939">MEPVFARSSLSWPFKSQSSQKHGSRLAPLFVTSTERLLLISPKHGWQLEPKGRNCSGRMRFLLLQRPGRAVMELDIGVLKEVQKWIPRTKETFSTSKHNVIIVGSPKLLVYETDFGWGRPRKIEVAHIGCN</sequence>